<dbReference type="EMBL" id="LWDX02053915">
    <property type="protein sequence ID" value="OEL19342.1"/>
    <property type="molecule type" value="Genomic_DNA"/>
</dbReference>
<dbReference type="InterPro" id="IPR040079">
    <property type="entry name" value="Glutathione_S-Trfase"/>
</dbReference>
<dbReference type="SUPFAM" id="SSF52833">
    <property type="entry name" value="Thioredoxin-like"/>
    <property type="match status" value="1"/>
</dbReference>
<evidence type="ECO:0000313" key="4">
    <source>
        <dbReference type="Proteomes" id="UP000095767"/>
    </source>
</evidence>
<protein>
    <submittedName>
        <fullName evidence="3">Protein IN2-1-like protein B</fullName>
    </submittedName>
</protein>
<dbReference type="FunFam" id="3.40.30.10:FF:000091">
    <property type="entry name" value="Glutathione S-transferase L2, chloroplastic"/>
    <property type="match status" value="1"/>
</dbReference>
<accession>A0A1E5V2G3</accession>
<dbReference type="SUPFAM" id="SSF47616">
    <property type="entry name" value="GST C-terminal domain-like"/>
    <property type="match status" value="1"/>
</dbReference>
<evidence type="ECO:0000259" key="2">
    <source>
        <dbReference type="PROSITE" id="PS50405"/>
    </source>
</evidence>
<keyword evidence="4" id="KW-1185">Reference proteome</keyword>
<dbReference type="SFLD" id="SFLDS00019">
    <property type="entry name" value="Glutathione_Transferase_(cytos"/>
    <property type="match status" value="1"/>
</dbReference>
<dbReference type="OrthoDB" id="4951845at2759"/>
<dbReference type="Pfam" id="PF13417">
    <property type="entry name" value="GST_N_3"/>
    <property type="match status" value="1"/>
</dbReference>
<feature type="domain" description="GST N-terminal" evidence="1">
    <location>
        <begin position="44"/>
        <end position="125"/>
    </location>
</feature>
<dbReference type="AlphaFoldDB" id="A0A1E5V2G3"/>
<dbReference type="InterPro" id="IPR004045">
    <property type="entry name" value="Glutathione_S-Trfase_N"/>
</dbReference>
<dbReference type="STRING" id="888268.A0A1E5V2G3"/>
<evidence type="ECO:0000313" key="3">
    <source>
        <dbReference type="EMBL" id="OEL19342.1"/>
    </source>
</evidence>
<dbReference type="PROSITE" id="PS50404">
    <property type="entry name" value="GST_NTER"/>
    <property type="match status" value="1"/>
</dbReference>
<dbReference type="InterPro" id="IPR036282">
    <property type="entry name" value="Glutathione-S-Trfase_C_sf"/>
</dbReference>
<dbReference type="Pfam" id="PF13410">
    <property type="entry name" value="GST_C_2"/>
    <property type="match status" value="1"/>
</dbReference>
<dbReference type="SFLD" id="SFLDG00358">
    <property type="entry name" value="Main_(cytGST)"/>
    <property type="match status" value="1"/>
</dbReference>
<dbReference type="GO" id="GO:0004364">
    <property type="term" value="F:glutathione transferase activity"/>
    <property type="evidence" value="ECO:0007669"/>
    <property type="project" value="InterPro"/>
</dbReference>
<reference evidence="3 4" key="1">
    <citation type="submission" date="2016-09" db="EMBL/GenBank/DDBJ databases">
        <title>The draft genome of Dichanthelium oligosanthes: A C3 panicoid grass species.</title>
        <authorList>
            <person name="Studer A.J."/>
            <person name="Schnable J.C."/>
            <person name="Brutnell T.P."/>
        </authorList>
    </citation>
    <scope>NUCLEOTIDE SEQUENCE [LARGE SCALE GENOMIC DNA]</scope>
    <source>
        <strain evidence="4">cv. Kellogg 1175</strain>
        <tissue evidence="3">Leaf</tissue>
    </source>
</reference>
<organism evidence="3 4">
    <name type="scientific">Dichanthelium oligosanthes</name>
    <dbReference type="NCBI Taxonomy" id="888268"/>
    <lineage>
        <taxon>Eukaryota</taxon>
        <taxon>Viridiplantae</taxon>
        <taxon>Streptophyta</taxon>
        <taxon>Embryophyta</taxon>
        <taxon>Tracheophyta</taxon>
        <taxon>Spermatophyta</taxon>
        <taxon>Magnoliopsida</taxon>
        <taxon>Liliopsida</taxon>
        <taxon>Poales</taxon>
        <taxon>Poaceae</taxon>
        <taxon>PACMAD clade</taxon>
        <taxon>Panicoideae</taxon>
        <taxon>Panicodae</taxon>
        <taxon>Paniceae</taxon>
        <taxon>Dichantheliinae</taxon>
        <taxon>Dichanthelium</taxon>
    </lineage>
</organism>
<sequence length="290" mass="31777">MATAAPPPATASAGFCFCSRGTKEEVLPPALTSGSQPPPNLFDGTTRLYISYICPYVQRVWIARNFKGLQDKIQLVAIDTLDKPVWFLEKVYAPGKVPVLEHNGKIIAESLDLLSYLDANFEGPKLLPQDDPARQAFADELISGSDPVVSILFRAGHAQGGDEVSEVVAPALDKVEAALGRFSDGPFLLGQSMTAVDMVYAPFVERFKDFFAVAKQYDMTQGRPKLKEWIEELNKIDAYAATWGDRRLQIAAMMKKFGVTRMTLLFSASHCSFTASGLTSCLPRALRVCS</sequence>
<dbReference type="Proteomes" id="UP000095767">
    <property type="component" value="Unassembled WGS sequence"/>
</dbReference>
<dbReference type="InterPro" id="IPR044629">
    <property type="entry name" value="GSTL1/2/3"/>
</dbReference>
<dbReference type="InterPro" id="IPR010987">
    <property type="entry name" value="Glutathione-S-Trfase_C-like"/>
</dbReference>
<comment type="caution">
    <text evidence="3">The sequence shown here is derived from an EMBL/GenBank/DDBJ whole genome shotgun (WGS) entry which is preliminary data.</text>
</comment>
<dbReference type="PANTHER" id="PTHR44328">
    <property type="entry name" value="GLUTATHIONE S-TRANSFERASE L1"/>
    <property type="match status" value="1"/>
</dbReference>
<name>A0A1E5V2G3_9POAL</name>
<evidence type="ECO:0000259" key="1">
    <source>
        <dbReference type="PROSITE" id="PS50404"/>
    </source>
</evidence>
<dbReference type="Gene3D" id="1.20.1050.10">
    <property type="match status" value="1"/>
</dbReference>
<feature type="domain" description="GST C-terminal" evidence="2">
    <location>
        <begin position="131"/>
        <end position="257"/>
    </location>
</feature>
<dbReference type="InterPro" id="IPR036249">
    <property type="entry name" value="Thioredoxin-like_sf"/>
</dbReference>
<proteinExistence type="predicted"/>
<dbReference type="PANTHER" id="PTHR44328:SF19">
    <property type="entry name" value="GLUTATHIONE TRANSFERASE"/>
    <property type="match status" value="1"/>
</dbReference>
<dbReference type="Gene3D" id="3.40.30.10">
    <property type="entry name" value="Glutaredoxin"/>
    <property type="match status" value="1"/>
</dbReference>
<gene>
    <name evidence="3" type="ORF">BAE44_0019639</name>
</gene>
<dbReference type="PROSITE" id="PS50405">
    <property type="entry name" value="GST_CTER"/>
    <property type="match status" value="1"/>
</dbReference>